<proteinExistence type="predicted"/>
<dbReference type="Gene3D" id="3.10.450.50">
    <property type="match status" value="1"/>
</dbReference>
<name>A0A5N5DMN3_9PEZI</name>
<evidence type="ECO:0000313" key="2">
    <source>
        <dbReference type="EMBL" id="KAB2579179.1"/>
    </source>
</evidence>
<dbReference type="InterPro" id="IPR050977">
    <property type="entry name" value="Fungal_Meroterpenoid_Isomerase"/>
</dbReference>
<keyword evidence="3" id="KW-1185">Reference proteome</keyword>
<dbReference type="InterPro" id="IPR032710">
    <property type="entry name" value="NTF2-like_dom_sf"/>
</dbReference>
<feature type="region of interest" description="Disordered" evidence="1">
    <location>
        <begin position="1"/>
        <end position="47"/>
    </location>
</feature>
<dbReference type="OrthoDB" id="3758478at2759"/>
<protein>
    <recommendedName>
        <fullName evidence="4">SnoaL-like domain-containing protein</fullName>
    </recommendedName>
</protein>
<reference evidence="2 3" key="1">
    <citation type="journal article" date="2019" name="Sci. Rep.">
        <title>A multi-omics analysis of the grapevine pathogen Lasiodiplodia theobromae reveals that temperature affects the expression of virulence- and pathogenicity-related genes.</title>
        <authorList>
            <person name="Felix C."/>
            <person name="Meneses R."/>
            <person name="Goncalves M.F.M."/>
            <person name="Tilleman L."/>
            <person name="Duarte A.S."/>
            <person name="Jorrin-Novo J.V."/>
            <person name="Van de Peer Y."/>
            <person name="Deforce D."/>
            <person name="Van Nieuwerburgh F."/>
            <person name="Esteves A.C."/>
            <person name="Alves A."/>
        </authorList>
    </citation>
    <scope>NUCLEOTIDE SEQUENCE [LARGE SCALE GENOMIC DNA]</scope>
    <source>
        <strain evidence="2 3">LA-SOL3</strain>
    </source>
</reference>
<dbReference type="Proteomes" id="UP000325902">
    <property type="component" value="Unassembled WGS sequence"/>
</dbReference>
<feature type="compositionally biased region" description="Low complexity" evidence="1">
    <location>
        <begin position="25"/>
        <end position="36"/>
    </location>
</feature>
<sequence length="181" mass="19843">MSLPSGGGYSSKSRSPWSLKYDGTSSSSGSGSSSSSSHHRHDGPMSKQRAAALEIVAAFNRNNIETQTIASFRAPNFTREVLPASLNQTPQDADGFQRTLNMYRAVFRHYALDVLEVVDDVPGRKVCLWLTARADTVGGKYACDMIWTLTFDETGTKVVLWREFLDAAASPMDYLPENIGV</sequence>
<evidence type="ECO:0000256" key="1">
    <source>
        <dbReference type="SAM" id="MobiDB-lite"/>
    </source>
</evidence>
<dbReference type="EMBL" id="VCHE01000008">
    <property type="protein sequence ID" value="KAB2579179.1"/>
    <property type="molecule type" value="Genomic_DNA"/>
</dbReference>
<organism evidence="2 3">
    <name type="scientific">Lasiodiplodia theobromae</name>
    <dbReference type="NCBI Taxonomy" id="45133"/>
    <lineage>
        <taxon>Eukaryota</taxon>
        <taxon>Fungi</taxon>
        <taxon>Dikarya</taxon>
        <taxon>Ascomycota</taxon>
        <taxon>Pezizomycotina</taxon>
        <taxon>Dothideomycetes</taxon>
        <taxon>Dothideomycetes incertae sedis</taxon>
        <taxon>Botryosphaeriales</taxon>
        <taxon>Botryosphaeriaceae</taxon>
        <taxon>Lasiodiplodia</taxon>
    </lineage>
</organism>
<evidence type="ECO:0000313" key="3">
    <source>
        <dbReference type="Proteomes" id="UP000325902"/>
    </source>
</evidence>
<evidence type="ECO:0008006" key="4">
    <source>
        <dbReference type="Google" id="ProtNLM"/>
    </source>
</evidence>
<dbReference type="AlphaFoldDB" id="A0A5N5DMN3"/>
<gene>
    <name evidence="2" type="ORF">DBV05_g2225</name>
</gene>
<dbReference type="SUPFAM" id="SSF54427">
    <property type="entry name" value="NTF2-like"/>
    <property type="match status" value="1"/>
</dbReference>
<accession>A0A5N5DMN3</accession>
<dbReference type="PANTHER" id="PTHR39598">
    <property type="entry name" value="AUSTINOL SYNTHESIS PROTEIN F-RELATED"/>
    <property type="match status" value="1"/>
</dbReference>
<comment type="caution">
    <text evidence="2">The sequence shown here is derived from an EMBL/GenBank/DDBJ whole genome shotgun (WGS) entry which is preliminary data.</text>
</comment>
<dbReference type="PANTHER" id="PTHR39598:SF1">
    <property type="entry name" value="AUSTINOID BIOSYNTHESIS CLUSTERS PROTEIN F-RELATED"/>
    <property type="match status" value="1"/>
</dbReference>